<feature type="compositionally biased region" description="Polar residues" evidence="1">
    <location>
        <begin position="68"/>
        <end position="78"/>
    </location>
</feature>
<comment type="caution">
    <text evidence="2">The sequence shown here is derived from an EMBL/GenBank/DDBJ whole genome shotgun (WGS) entry which is preliminary data.</text>
</comment>
<dbReference type="AlphaFoldDB" id="A0A507B2U1"/>
<accession>A0A507B2U1</accession>
<dbReference type="InParanoid" id="A0A507B2U1"/>
<evidence type="ECO:0000313" key="2">
    <source>
        <dbReference type="EMBL" id="TPX11391.1"/>
    </source>
</evidence>
<evidence type="ECO:0000313" key="3">
    <source>
        <dbReference type="Proteomes" id="UP000319257"/>
    </source>
</evidence>
<keyword evidence="3" id="KW-1185">Reference proteome</keyword>
<feature type="compositionally biased region" description="Low complexity" evidence="1">
    <location>
        <begin position="52"/>
        <end position="63"/>
    </location>
</feature>
<dbReference type="PANTHER" id="PTHR38116:SF5">
    <property type="entry name" value="BZIP DOMAIN-CONTAINING PROTEIN"/>
    <property type="match status" value="1"/>
</dbReference>
<name>A0A507B2U1_9PEZI</name>
<dbReference type="InterPro" id="IPR021833">
    <property type="entry name" value="DUF3425"/>
</dbReference>
<proteinExistence type="predicted"/>
<organism evidence="2 3">
    <name type="scientific">Thyridium curvatum</name>
    <dbReference type="NCBI Taxonomy" id="1093900"/>
    <lineage>
        <taxon>Eukaryota</taxon>
        <taxon>Fungi</taxon>
        <taxon>Dikarya</taxon>
        <taxon>Ascomycota</taxon>
        <taxon>Pezizomycotina</taxon>
        <taxon>Sordariomycetes</taxon>
        <taxon>Sordariomycetidae</taxon>
        <taxon>Thyridiales</taxon>
        <taxon>Thyridiaceae</taxon>
        <taxon>Thyridium</taxon>
    </lineage>
</organism>
<gene>
    <name evidence="2" type="ORF">E0L32_001209</name>
</gene>
<protein>
    <submittedName>
        <fullName evidence="2">Uncharacterized protein</fullName>
    </submittedName>
</protein>
<dbReference type="PANTHER" id="PTHR38116">
    <property type="entry name" value="CHROMOSOME 7, WHOLE GENOME SHOTGUN SEQUENCE"/>
    <property type="match status" value="1"/>
</dbReference>
<dbReference type="Pfam" id="PF11905">
    <property type="entry name" value="DUF3425"/>
    <property type="match status" value="1"/>
</dbReference>
<dbReference type="Proteomes" id="UP000319257">
    <property type="component" value="Unassembled WGS sequence"/>
</dbReference>
<dbReference type="RefSeq" id="XP_030993102.1">
    <property type="nucleotide sequence ID" value="XM_031134935.1"/>
</dbReference>
<reference evidence="2 3" key="1">
    <citation type="submission" date="2019-06" db="EMBL/GenBank/DDBJ databases">
        <title>Draft genome sequence of the filamentous fungus Phialemoniopsis curvata isolated from diesel fuel.</title>
        <authorList>
            <person name="Varaljay V.A."/>
            <person name="Lyon W.J."/>
            <person name="Crouch A.L."/>
            <person name="Drake C.E."/>
            <person name="Hollomon J.M."/>
            <person name="Nadeau L.J."/>
            <person name="Nunn H.S."/>
            <person name="Stevenson B.S."/>
            <person name="Bojanowski C.L."/>
            <person name="Crookes-Goodson W.J."/>
        </authorList>
    </citation>
    <scope>NUCLEOTIDE SEQUENCE [LARGE SCALE GENOMIC DNA]</scope>
    <source>
        <strain evidence="2 3">D216</strain>
    </source>
</reference>
<dbReference type="GeneID" id="41968656"/>
<dbReference type="OrthoDB" id="5973539at2759"/>
<dbReference type="EMBL" id="SKBQ01000004">
    <property type="protein sequence ID" value="TPX11391.1"/>
    <property type="molecule type" value="Genomic_DNA"/>
</dbReference>
<feature type="region of interest" description="Disordered" evidence="1">
    <location>
        <begin position="52"/>
        <end position="78"/>
    </location>
</feature>
<evidence type="ECO:0000256" key="1">
    <source>
        <dbReference type="SAM" id="MobiDB-lite"/>
    </source>
</evidence>
<sequence length="372" mass="41266">MQPALGRARHKQRLQVLEQIAVSALQNQDAQDLEGVIGPAVVPTLAASSSTSAPAASKVSSPTEAGPESTSRSASSPERLTADVYHILRPLSEDDSSKYYRVVAREDFAIRDVVKYGLIAMGYAMTPELFHCATSLPFRHWAELVQANYAGIDITRAVSAGVQFLSQLNPPAEWPPAEWYSSPCPRLNTNTITIRGMSFAAAMLTNAAQLRIPSEALMDDEAQSRFYSAGSGTSELEEDMRRNRMRLAVDLRPTATQRRVPHHPCFDLVPWASFRSNILDAVSLEPPLVDDDDLCLDMFGGGLRCWGSTYGSVHGHGQGVPWDSRSWEAMPWFLEKWAVLTGGEEDEAQRNSAWWRAMREGEGDEMERWPHF</sequence>